<evidence type="ECO:0000259" key="1">
    <source>
        <dbReference type="Pfam" id="PF09509"/>
    </source>
</evidence>
<keyword evidence="3" id="KW-1185">Reference proteome</keyword>
<evidence type="ECO:0000313" key="3">
    <source>
        <dbReference type="Proteomes" id="UP000467006"/>
    </source>
</evidence>
<proteinExistence type="predicted"/>
<name>A0A7I7JUZ4_9MYCO</name>
<organism evidence="2 3">
    <name type="scientific">Mycolicibacterium duvalii</name>
    <dbReference type="NCBI Taxonomy" id="39688"/>
    <lineage>
        <taxon>Bacteria</taxon>
        <taxon>Bacillati</taxon>
        <taxon>Actinomycetota</taxon>
        <taxon>Actinomycetes</taxon>
        <taxon>Mycobacteriales</taxon>
        <taxon>Mycobacteriaceae</taxon>
        <taxon>Mycolicibacterium</taxon>
    </lineage>
</organism>
<dbReference type="KEGG" id="mdu:MDUV_00780"/>
<feature type="domain" description="Conserved hypothetical protein CHP02391" evidence="1">
    <location>
        <begin position="36"/>
        <end position="160"/>
    </location>
</feature>
<gene>
    <name evidence="2" type="ORF">MDUV_00780</name>
</gene>
<dbReference type="InterPro" id="IPR012654">
    <property type="entry name" value="CHP02391"/>
</dbReference>
<evidence type="ECO:0000313" key="2">
    <source>
        <dbReference type="EMBL" id="BBX15218.1"/>
    </source>
</evidence>
<sequence>MNASEVRKLIFELEEGLEVRERLGLSPTGPALVADALHPWVWQAARPHWEGGNYDAAVWAAAINVNNQLRAKAQRPDLGETNLVEAAFGINPPEAGKVRLRLCDDTNPALFKDRHVGAISLGKGLFSGVRNPLNHVGAEDLSEQEALETLAAWSLFARWVARAEVVTIEVTS</sequence>
<accession>A0A7I7JUZ4</accession>
<dbReference type="EMBL" id="AP022563">
    <property type="protein sequence ID" value="BBX15218.1"/>
    <property type="molecule type" value="Genomic_DNA"/>
</dbReference>
<protein>
    <recommendedName>
        <fullName evidence="1">Conserved hypothetical protein CHP02391 domain-containing protein</fullName>
    </recommendedName>
</protein>
<dbReference type="Proteomes" id="UP000467006">
    <property type="component" value="Chromosome"/>
</dbReference>
<dbReference type="AlphaFoldDB" id="A0A7I7JUZ4"/>
<dbReference type="Pfam" id="PF09509">
    <property type="entry name" value="Hypoth_Ymh"/>
    <property type="match status" value="1"/>
</dbReference>
<reference evidence="2 3" key="1">
    <citation type="journal article" date="2019" name="Emerg. Microbes Infect.">
        <title>Comprehensive subspecies identification of 175 nontuberculous mycobacteria species based on 7547 genomic profiles.</title>
        <authorList>
            <person name="Matsumoto Y."/>
            <person name="Kinjo T."/>
            <person name="Motooka D."/>
            <person name="Nabeya D."/>
            <person name="Jung N."/>
            <person name="Uechi K."/>
            <person name="Horii T."/>
            <person name="Iida T."/>
            <person name="Fujita J."/>
            <person name="Nakamura S."/>
        </authorList>
    </citation>
    <scope>NUCLEOTIDE SEQUENCE [LARGE SCALE GENOMIC DNA]</scope>
    <source>
        <strain evidence="2 3">JCM 6396</strain>
    </source>
</reference>